<feature type="region of interest" description="Disordered" evidence="1">
    <location>
        <begin position="1"/>
        <end position="80"/>
    </location>
</feature>
<accession>A0ABS5FDE1</accession>
<sequence>MLAESVSRQGYQASMINSDCDKASSGFGGSNDLTRTGRWKDPDSADRYKHTMASTEAGRADLLPVPAPGTSTSRRSKKAV</sequence>
<reference evidence="3" key="1">
    <citation type="journal article" date="2021" name="ISME J.">
        <title>Evolutionary origin and ecological implication of a unique nif island in free-living Bradyrhizobium lineages.</title>
        <authorList>
            <person name="Tao J."/>
        </authorList>
    </citation>
    <scope>NUCLEOTIDE SEQUENCE [LARGE SCALE GENOMIC DNA]</scope>
    <source>
        <strain evidence="3">SZCCT0434</strain>
    </source>
</reference>
<name>A0ABS5FDE1_9BRAD</name>
<evidence type="ECO:0000313" key="2">
    <source>
        <dbReference type="EMBL" id="MBR0794808.1"/>
    </source>
</evidence>
<proteinExistence type="predicted"/>
<dbReference type="RefSeq" id="WP_212491897.1">
    <property type="nucleotide sequence ID" value="NZ_JAFCJH010000004.1"/>
</dbReference>
<protein>
    <submittedName>
        <fullName evidence="2">Uncharacterized protein</fullName>
    </submittedName>
</protein>
<evidence type="ECO:0000313" key="3">
    <source>
        <dbReference type="Proteomes" id="UP001315278"/>
    </source>
</evidence>
<feature type="compositionally biased region" description="Basic and acidic residues" evidence="1">
    <location>
        <begin position="38"/>
        <end position="49"/>
    </location>
</feature>
<gene>
    <name evidence="2" type="ORF">JQ615_05295</name>
</gene>
<evidence type="ECO:0000256" key="1">
    <source>
        <dbReference type="SAM" id="MobiDB-lite"/>
    </source>
</evidence>
<feature type="compositionally biased region" description="Polar residues" evidence="1">
    <location>
        <begin position="1"/>
        <end position="17"/>
    </location>
</feature>
<dbReference type="Proteomes" id="UP001315278">
    <property type="component" value="Unassembled WGS sequence"/>
</dbReference>
<dbReference type="EMBL" id="JAFCJH010000004">
    <property type="protein sequence ID" value="MBR0794808.1"/>
    <property type="molecule type" value="Genomic_DNA"/>
</dbReference>
<organism evidence="2 3">
    <name type="scientific">Bradyrhizobium jicamae</name>
    <dbReference type="NCBI Taxonomy" id="280332"/>
    <lineage>
        <taxon>Bacteria</taxon>
        <taxon>Pseudomonadati</taxon>
        <taxon>Pseudomonadota</taxon>
        <taxon>Alphaproteobacteria</taxon>
        <taxon>Hyphomicrobiales</taxon>
        <taxon>Nitrobacteraceae</taxon>
        <taxon>Bradyrhizobium</taxon>
    </lineage>
</organism>
<comment type="caution">
    <text evidence="2">The sequence shown here is derived from an EMBL/GenBank/DDBJ whole genome shotgun (WGS) entry which is preliminary data.</text>
</comment>
<keyword evidence="3" id="KW-1185">Reference proteome</keyword>